<dbReference type="STRING" id="247279.NIES1031_02700"/>
<dbReference type="RefSeq" id="WP_073547980.1">
    <property type="nucleotide sequence ID" value="NZ_CAWMVK010000012.1"/>
</dbReference>
<dbReference type="Proteomes" id="UP000185984">
    <property type="component" value="Unassembled WGS sequence"/>
</dbReference>
<evidence type="ECO:0000313" key="3">
    <source>
        <dbReference type="Proteomes" id="UP000185984"/>
    </source>
</evidence>
<dbReference type="GO" id="GO:0006935">
    <property type="term" value="P:chemotaxis"/>
    <property type="evidence" value="ECO:0007669"/>
    <property type="project" value="InterPro"/>
</dbReference>
<dbReference type="InterPro" id="IPR002545">
    <property type="entry name" value="CheW-lke_dom"/>
</dbReference>
<dbReference type="EMBL" id="MRCC01000002">
    <property type="protein sequence ID" value="OKH28825.1"/>
    <property type="molecule type" value="Genomic_DNA"/>
</dbReference>
<organism evidence="2 3">
    <name type="scientific">Chroogloeocystis siderophila 5.2 s.c.1</name>
    <dbReference type="NCBI Taxonomy" id="247279"/>
    <lineage>
        <taxon>Bacteria</taxon>
        <taxon>Bacillati</taxon>
        <taxon>Cyanobacteriota</taxon>
        <taxon>Cyanophyceae</taxon>
        <taxon>Oscillatoriophycideae</taxon>
        <taxon>Chroococcales</taxon>
        <taxon>Chroococcaceae</taxon>
        <taxon>Chroogloeocystis</taxon>
    </lineage>
</organism>
<evidence type="ECO:0000313" key="2">
    <source>
        <dbReference type="EMBL" id="OKH28825.1"/>
    </source>
</evidence>
<dbReference type="SUPFAM" id="SSF50341">
    <property type="entry name" value="CheW-like"/>
    <property type="match status" value="1"/>
</dbReference>
<evidence type="ECO:0000259" key="1">
    <source>
        <dbReference type="Pfam" id="PF01584"/>
    </source>
</evidence>
<proteinExistence type="predicted"/>
<name>A0A1U7HYU8_9CHRO</name>
<dbReference type="AlphaFoldDB" id="A0A1U7HYU8"/>
<gene>
    <name evidence="2" type="ORF">NIES1031_02700</name>
</gene>
<dbReference type="OrthoDB" id="572144at2"/>
<feature type="domain" description="CheW-like" evidence="1">
    <location>
        <begin position="27"/>
        <end position="158"/>
    </location>
</feature>
<comment type="caution">
    <text evidence="2">The sequence shown here is derived from an EMBL/GenBank/DDBJ whole genome shotgun (WGS) entry which is preliminary data.</text>
</comment>
<dbReference type="Pfam" id="PF01584">
    <property type="entry name" value="CheW"/>
    <property type="match status" value="1"/>
</dbReference>
<dbReference type="GO" id="GO:0007165">
    <property type="term" value="P:signal transduction"/>
    <property type="evidence" value="ECO:0007669"/>
    <property type="project" value="InterPro"/>
</dbReference>
<sequence length="160" mass="17621">MKNAFINSRLYSLKHSHSQSTVKSQKIVVFSMGNIHLALPSDAVYKVTNQIPVYGTGFNGVGLAHLGDRQITIVELHRRFFTAKGKYLIIAESKAGELYGIPVASVPTLMDIPLSRIQVLPDSYRHADLLAIATHVCHIPQADTLLTVFLLDVEQLLPSS</sequence>
<dbReference type="InterPro" id="IPR036061">
    <property type="entry name" value="CheW-like_dom_sf"/>
</dbReference>
<accession>A0A1U7HYU8</accession>
<protein>
    <submittedName>
        <fullName evidence="2">Chemotaxis protein CheW</fullName>
    </submittedName>
</protein>
<keyword evidence="3" id="KW-1185">Reference proteome</keyword>
<reference evidence="2 3" key="1">
    <citation type="submission" date="2016-11" db="EMBL/GenBank/DDBJ databases">
        <title>Draft Genome Sequences of Nine Cyanobacterial Strains from Diverse Habitats.</title>
        <authorList>
            <person name="Zhu T."/>
            <person name="Hou S."/>
            <person name="Lu X."/>
            <person name="Hess W.R."/>
        </authorList>
    </citation>
    <scope>NUCLEOTIDE SEQUENCE [LARGE SCALE GENOMIC DNA]</scope>
    <source>
        <strain evidence="2 3">5.2 s.c.1</strain>
    </source>
</reference>